<dbReference type="AlphaFoldDB" id="R4YZ81"/>
<evidence type="ECO:0000256" key="1">
    <source>
        <dbReference type="SAM" id="Phobius"/>
    </source>
</evidence>
<comment type="caution">
    <text evidence="2">The sequence shown here is derived from an EMBL/GenBank/DDBJ whole genome shotgun (WGS) entry which is preliminary data.</text>
</comment>
<gene>
    <name evidence="2" type="ORF">BN381_290079</name>
</gene>
<keyword evidence="1" id="KW-0472">Membrane</keyword>
<evidence type="ECO:0000313" key="2">
    <source>
        <dbReference type="EMBL" id="CCM63720.1"/>
    </source>
</evidence>
<proteinExistence type="predicted"/>
<sequence>MRNCEPEVSAAATPTPAATLTPAGERWRARLVAYGMVLMLGVCAVFTLEPWPLTSLRLFSQIRTDRQTQVQLVVVEAEGTRRVIDFGDNAFVSDSAQRRLPEIASLPVAEQRSAVEDVLKVAGVDPTTVDAVAVSRTVRRLDADGGPATVLSSRDVVTVELP</sequence>
<dbReference type="STRING" id="1229780.BN381_290079"/>
<reference evidence="2 3" key="1">
    <citation type="journal article" date="2013" name="ISME J.">
        <title>Metabolic model for the filamentous 'Candidatus Microthrix parvicella' based on genomic and metagenomic analyses.</title>
        <authorList>
            <person name="Jon McIlroy S."/>
            <person name="Kristiansen R."/>
            <person name="Albertsen M."/>
            <person name="Michael Karst S."/>
            <person name="Rossetti S."/>
            <person name="Lund Nielsen J."/>
            <person name="Tandoi V."/>
            <person name="James Seviour R."/>
            <person name="Nielsen P.H."/>
        </authorList>
    </citation>
    <scope>NUCLEOTIDE SEQUENCE [LARGE SCALE GENOMIC DNA]</scope>
    <source>
        <strain evidence="2 3">RN1</strain>
    </source>
</reference>
<name>R4YZ81_9ACTN</name>
<dbReference type="eggNOG" id="ENOG502ZE50">
    <property type="taxonomic scope" value="Bacteria"/>
</dbReference>
<dbReference type="EMBL" id="CANL01000022">
    <property type="protein sequence ID" value="CCM63720.1"/>
    <property type="molecule type" value="Genomic_DNA"/>
</dbReference>
<organism evidence="2 3">
    <name type="scientific">Candidatus Neomicrothrix parvicella RN1</name>
    <dbReference type="NCBI Taxonomy" id="1229780"/>
    <lineage>
        <taxon>Bacteria</taxon>
        <taxon>Bacillati</taxon>
        <taxon>Actinomycetota</taxon>
        <taxon>Acidimicrobiia</taxon>
        <taxon>Acidimicrobiales</taxon>
        <taxon>Microthrixaceae</taxon>
        <taxon>Candidatus Neomicrothrix</taxon>
    </lineage>
</organism>
<accession>R4YZ81</accession>
<dbReference type="Proteomes" id="UP000018291">
    <property type="component" value="Unassembled WGS sequence"/>
</dbReference>
<evidence type="ECO:0000313" key="3">
    <source>
        <dbReference type="Proteomes" id="UP000018291"/>
    </source>
</evidence>
<keyword evidence="3" id="KW-1185">Reference proteome</keyword>
<protein>
    <submittedName>
        <fullName evidence="2">Uncharacterized protein</fullName>
    </submittedName>
</protein>
<keyword evidence="1" id="KW-0812">Transmembrane</keyword>
<feature type="transmembrane region" description="Helical" evidence="1">
    <location>
        <begin position="31"/>
        <end position="48"/>
    </location>
</feature>
<dbReference type="HOGENOM" id="CLU_1755565_0_0_11"/>
<keyword evidence="1" id="KW-1133">Transmembrane helix</keyword>